<dbReference type="Proteomes" id="UP000199300">
    <property type="component" value="Unassembled WGS sequence"/>
</dbReference>
<feature type="binding site" evidence="3">
    <location>
        <position position="133"/>
    </location>
    <ligand>
        <name>a divalent metal cation</name>
        <dbReference type="ChEBI" id="CHEBI:60240"/>
    </ligand>
</feature>
<dbReference type="Gene3D" id="1.20.120.450">
    <property type="entry name" value="dinb family like domain"/>
    <property type="match status" value="1"/>
</dbReference>
<feature type="binding site" evidence="3">
    <location>
        <position position="137"/>
    </location>
    <ligand>
        <name>a divalent metal cation</name>
        <dbReference type="ChEBI" id="CHEBI:60240"/>
    </ligand>
</feature>
<dbReference type="RefSeq" id="WP_091495594.1">
    <property type="nucleotide sequence ID" value="NZ_FODJ01000002.1"/>
</dbReference>
<dbReference type="InterPro" id="IPR034660">
    <property type="entry name" value="DinB/YfiT-like"/>
</dbReference>
<organism evidence="4 5">
    <name type="scientific">Amphibacillus marinus</name>
    <dbReference type="NCBI Taxonomy" id="872970"/>
    <lineage>
        <taxon>Bacteria</taxon>
        <taxon>Bacillati</taxon>
        <taxon>Bacillota</taxon>
        <taxon>Bacilli</taxon>
        <taxon>Bacillales</taxon>
        <taxon>Bacillaceae</taxon>
        <taxon>Amphibacillus</taxon>
    </lineage>
</organism>
<dbReference type="AlphaFoldDB" id="A0A1H8KGR5"/>
<dbReference type="GO" id="GO:0046872">
    <property type="term" value="F:metal ion binding"/>
    <property type="evidence" value="ECO:0007669"/>
    <property type="project" value="UniProtKB-KW"/>
</dbReference>
<evidence type="ECO:0000313" key="4">
    <source>
        <dbReference type="EMBL" id="SEN92170.1"/>
    </source>
</evidence>
<protein>
    <submittedName>
        <fullName evidence="4">Uncharacterized damage-inducible protein DinB (Forms a four-helix bundle)</fullName>
    </submittedName>
</protein>
<dbReference type="OrthoDB" id="118635at2"/>
<dbReference type="PANTHER" id="PTHR37302:SF3">
    <property type="entry name" value="DAMAGE-INDUCIBLE PROTEIN DINB"/>
    <property type="match status" value="1"/>
</dbReference>
<evidence type="ECO:0000256" key="2">
    <source>
        <dbReference type="ARBA" id="ARBA00022723"/>
    </source>
</evidence>
<keyword evidence="2 3" id="KW-0479">Metal-binding</keyword>
<evidence type="ECO:0000256" key="1">
    <source>
        <dbReference type="ARBA" id="ARBA00008635"/>
    </source>
</evidence>
<evidence type="ECO:0000256" key="3">
    <source>
        <dbReference type="PIRSR" id="PIRSR607837-1"/>
    </source>
</evidence>
<sequence length="162" mass="18900">MELSEYQWVKQTRKHLLDQCKVIANEDLNKYLGFGFGSIKDMLCHVAECYHAWLGSFVLDEVTKPVYSKQEIDNMSITDIERYFYQADHYVEKVLSKSSSQQGEQIKRQLPWSTEGDVVSRSAIQLVMHAVTHEFHHKGQIAMMLRLLGYIPRNTDVIRCEE</sequence>
<feature type="binding site" evidence="3">
    <location>
        <position position="45"/>
    </location>
    <ligand>
        <name>a divalent metal cation</name>
        <dbReference type="ChEBI" id="CHEBI:60240"/>
    </ligand>
</feature>
<dbReference type="EMBL" id="FODJ01000002">
    <property type="protein sequence ID" value="SEN92170.1"/>
    <property type="molecule type" value="Genomic_DNA"/>
</dbReference>
<gene>
    <name evidence="4" type="ORF">SAMN04488134_102287</name>
</gene>
<dbReference type="Pfam" id="PF05163">
    <property type="entry name" value="DinB"/>
    <property type="match status" value="1"/>
</dbReference>
<dbReference type="InterPro" id="IPR007837">
    <property type="entry name" value="DinB"/>
</dbReference>
<proteinExistence type="inferred from homology"/>
<evidence type="ECO:0000313" key="5">
    <source>
        <dbReference type="Proteomes" id="UP000199300"/>
    </source>
</evidence>
<reference evidence="4 5" key="1">
    <citation type="submission" date="2016-10" db="EMBL/GenBank/DDBJ databases">
        <authorList>
            <person name="de Groot N.N."/>
        </authorList>
    </citation>
    <scope>NUCLEOTIDE SEQUENCE [LARGE SCALE GENOMIC DNA]</scope>
    <source>
        <strain evidence="4 5">CGMCC 1.10434</strain>
    </source>
</reference>
<dbReference type="SUPFAM" id="SSF109854">
    <property type="entry name" value="DinB/YfiT-like putative metalloenzymes"/>
    <property type="match status" value="1"/>
</dbReference>
<keyword evidence="5" id="KW-1185">Reference proteome</keyword>
<comment type="similarity">
    <text evidence="1">Belongs to the DinB family.</text>
</comment>
<accession>A0A1H8KGR5</accession>
<name>A0A1H8KGR5_9BACI</name>
<dbReference type="PANTHER" id="PTHR37302">
    <property type="entry name" value="SLR1116 PROTEIN"/>
    <property type="match status" value="1"/>
</dbReference>